<evidence type="ECO:0000313" key="2">
    <source>
        <dbReference type="Ensembl" id="ENSMUSP00000135576.2"/>
    </source>
</evidence>
<name>H3BKY2_MOUSE</name>
<evidence type="ECO:0000313" key="3">
    <source>
        <dbReference type="MGI" id="MGI:108077"/>
    </source>
</evidence>
<reference evidence="2" key="4">
    <citation type="submission" date="2025-09" db="UniProtKB">
        <authorList>
            <consortium name="Ensembl"/>
        </authorList>
    </citation>
    <scope>IDENTIFICATION</scope>
    <source>
        <strain evidence="2">C57BL/6J</strain>
    </source>
</reference>
<dbReference type="Bgee" id="ENSMUSG00000032336">
    <property type="expression patterns" value="Expressed in caudate-putamen and 263 other cell types or tissues"/>
</dbReference>
<dbReference type="VEuPathDB" id="HostDB:ENSMUSG00000032336"/>
<dbReference type="AlphaFoldDB" id="H3BKY2"/>
<proteinExistence type="predicted"/>
<feature type="signal peptide" evidence="1">
    <location>
        <begin position="1"/>
        <end position="28"/>
    </location>
</feature>
<dbReference type="MGI" id="MGI:108077">
    <property type="gene designation" value="Nptn"/>
</dbReference>
<gene>
    <name evidence="2 3" type="primary">Nptn</name>
</gene>
<organism evidence="2 4">
    <name type="scientific">Mus musculus</name>
    <name type="common">Mouse</name>
    <dbReference type="NCBI Taxonomy" id="10090"/>
    <lineage>
        <taxon>Eukaryota</taxon>
        <taxon>Metazoa</taxon>
        <taxon>Chordata</taxon>
        <taxon>Craniata</taxon>
        <taxon>Vertebrata</taxon>
        <taxon>Euteleostomi</taxon>
        <taxon>Mammalia</taxon>
        <taxon>Eutheria</taxon>
        <taxon>Euarchontoglires</taxon>
        <taxon>Glires</taxon>
        <taxon>Rodentia</taxon>
        <taxon>Myomorpha</taxon>
        <taxon>Muroidea</taxon>
        <taxon>Muridae</taxon>
        <taxon>Murinae</taxon>
        <taxon>Mus</taxon>
        <taxon>Mus</taxon>
    </lineage>
</organism>
<dbReference type="Proteomes" id="UP000000589">
    <property type="component" value="Chromosome 9"/>
</dbReference>
<reference evidence="2 4" key="2">
    <citation type="journal article" date="2011" name="PLoS Biol.">
        <title>Modernizing reference genome assemblies.</title>
        <authorList>
            <person name="Church D.M."/>
            <person name="Schneider V.A."/>
            <person name="Graves T."/>
            <person name="Auger K."/>
            <person name="Cunningham F."/>
            <person name="Bouk N."/>
            <person name="Chen H.C."/>
            <person name="Agarwala R."/>
            <person name="McLaren W.M."/>
            <person name="Ritchie G.R."/>
            <person name="Albracht D."/>
            <person name="Kremitzki M."/>
            <person name="Rock S."/>
            <person name="Kotkiewicz H."/>
            <person name="Kremitzki C."/>
            <person name="Wollam A."/>
            <person name="Trani L."/>
            <person name="Fulton L."/>
            <person name="Fulton R."/>
            <person name="Matthews L."/>
            <person name="Whitehead S."/>
            <person name="Chow W."/>
            <person name="Torrance J."/>
            <person name="Dunn M."/>
            <person name="Harden G."/>
            <person name="Threadgold G."/>
            <person name="Wood J."/>
            <person name="Collins J."/>
            <person name="Heath P."/>
            <person name="Griffiths G."/>
            <person name="Pelan S."/>
            <person name="Grafham D."/>
            <person name="Eichler E.E."/>
            <person name="Weinstock G."/>
            <person name="Mardis E.R."/>
            <person name="Wilson R.K."/>
            <person name="Howe K."/>
            <person name="Flicek P."/>
            <person name="Hubbard T."/>
        </authorList>
    </citation>
    <scope>NUCLEOTIDE SEQUENCE [LARGE SCALE GENOMIC DNA]</scope>
    <source>
        <strain evidence="2 4">C57BL/6J</strain>
    </source>
</reference>
<accession>H3BKY2</accession>
<evidence type="ECO:0000256" key="1">
    <source>
        <dbReference type="SAM" id="SignalP"/>
    </source>
</evidence>
<dbReference type="Antibodypedia" id="26797">
    <property type="antibodies" value="345 antibodies from 27 providers"/>
</dbReference>
<dbReference type="GeneTree" id="ENSGT00940000156195"/>
<protein>
    <submittedName>
        <fullName evidence="2">Neuroplastin</fullName>
    </submittedName>
</protein>
<evidence type="ECO:0000313" key="4">
    <source>
        <dbReference type="Proteomes" id="UP000000589"/>
    </source>
</evidence>
<reference evidence="2" key="3">
    <citation type="submission" date="2025-08" db="UniProtKB">
        <authorList>
            <consortium name="Ensembl"/>
        </authorList>
    </citation>
    <scope>IDENTIFICATION</scope>
    <source>
        <strain evidence="2">C57BL/6J</strain>
    </source>
</reference>
<sequence length="60" mass="6088">MSGSSLPGALALSLLLVSGSLLPGPGAAQNGSISQELRIQANTTVYIILSALLKQMPPLK</sequence>
<dbReference type="ExpressionAtlas" id="H3BKY2">
    <property type="expression patterns" value="baseline and differential"/>
</dbReference>
<reference evidence="2 4" key="1">
    <citation type="journal article" date="2009" name="PLoS Biol.">
        <title>Lineage-specific biology revealed by a finished genome assembly of the mouse.</title>
        <authorList>
            <consortium name="Mouse Genome Sequencing Consortium"/>
            <person name="Church D.M."/>
            <person name="Goodstadt L."/>
            <person name="Hillier L.W."/>
            <person name="Zody M.C."/>
            <person name="Goldstein S."/>
            <person name="She X."/>
            <person name="Bult C.J."/>
            <person name="Agarwala R."/>
            <person name="Cherry J.L."/>
            <person name="DiCuccio M."/>
            <person name="Hlavina W."/>
            <person name="Kapustin Y."/>
            <person name="Meric P."/>
            <person name="Maglott D."/>
            <person name="Birtle Z."/>
            <person name="Marques A.C."/>
            <person name="Graves T."/>
            <person name="Zhou S."/>
            <person name="Teague B."/>
            <person name="Potamousis K."/>
            <person name="Churas C."/>
            <person name="Place M."/>
            <person name="Herschleb J."/>
            <person name="Runnheim R."/>
            <person name="Forrest D."/>
            <person name="Amos-Landgraf J."/>
            <person name="Schwartz D.C."/>
            <person name="Cheng Z."/>
            <person name="Lindblad-Toh K."/>
            <person name="Eichler E.E."/>
            <person name="Ponting C.P."/>
        </authorList>
    </citation>
    <scope>NUCLEOTIDE SEQUENCE [LARGE SCALE GENOMIC DNA]</scope>
    <source>
        <strain evidence="2 4">C57BL/6J</strain>
    </source>
</reference>
<keyword evidence="4" id="KW-1185">Reference proteome</keyword>
<dbReference type="Ensembl" id="ENSMUST00000175945.7">
    <property type="protein sequence ID" value="ENSMUSP00000135576.2"/>
    <property type="gene ID" value="ENSMUSG00000032336.19"/>
</dbReference>
<feature type="chain" id="PRO_5003581463" evidence="1">
    <location>
        <begin position="29"/>
        <end position="60"/>
    </location>
</feature>
<keyword evidence="1" id="KW-0732">Signal</keyword>
<dbReference type="HOGENOM" id="CLU_2941143_0_0_1"/>
<dbReference type="AGR" id="MGI:108077"/>